<evidence type="ECO:0000259" key="2">
    <source>
        <dbReference type="PROSITE" id="PS50833"/>
    </source>
</evidence>
<dbReference type="InterPro" id="IPR044281">
    <property type="entry name" value="IMP4/RPF1"/>
</dbReference>
<protein>
    <submittedName>
        <fullName evidence="3">U3 snoRNP protein/Ribosome production factor 1 like protein</fullName>
    </submittedName>
</protein>
<dbReference type="PANTHER" id="PTHR22734">
    <property type="entry name" value="U3 SMALL NUCLEOLAR RIBONUCLEOPROTEIN PROTEIN IMP4"/>
    <property type="match status" value="1"/>
</dbReference>
<dbReference type="Pfam" id="PF04427">
    <property type="entry name" value="Brix"/>
    <property type="match status" value="1"/>
</dbReference>
<feature type="compositionally biased region" description="Basic residues" evidence="1">
    <location>
        <begin position="443"/>
        <end position="456"/>
    </location>
</feature>
<feature type="compositionally biased region" description="Acidic residues" evidence="1">
    <location>
        <begin position="194"/>
        <end position="243"/>
    </location>
</feature>
<gene>
    <name evidence="3" type="ORF">ADUPG1_012309</name>
</gene>
<evidence type="ECO:0000313" key="4">
    <source>
        <dbReference type="Proteomes" id="UP001057375"/>
    </source>
</evidence>
<sequence length="456" mass="52817">MSKVLVTTSIHPKCKTLLYLISDMLTIFPSFYYFKRKKRPIEKVFSYAEKKGFTHVIIFQAHARKPFGLIISAIRKEPVTLTFRLRGVVPRRNISGSAAPTKHEFELLMHNFDTAIGARIASVFRGLMPSNPDFKGRQCVVFHNEDDFILFSAYRYIFEDLHKKNKKDYVNPSKRDLLRKKKKLRANASKSTDLSDEDEEDDEFDLPLDDDEAELQDDGEDIDLGGDEEEEEDDDDDEESLGFDDDKMGKEEEDQIDSDRSMDDDDELDGAVELPKPTIVLKEARDLHVLAKKYTSTQVPYRTVEEDTRLPEGVQCRLQEMGPRFALRLESIQRGVYDPDCGQYEFLLKRKMIRKIREGETIIQRDRREEEEERQRLLARSGKVAREEAIRRQQEGMGADEVEIDLPTRNQIRKAKNEKKMGQGKGMGGGKKKSEAYGTSVMKQKKRLGKRRMKKK</sequence>
<comment type="caution">
    <text evidence="3">The sequence shown here is derived from an EMBL/GenBank/DDBJ whole genome shotgun (WGS) entry which is preliminary data.</text>
</comment>
<feature type="region of interest" description="Disordered" evidence="1">
    <location>
        <begin position="188"/>
        <end position="273"/>
    </location>
</feature>
<feature type="region of interest" description="Disordered" evidence="1">
    <location>
        <begin position="399"/>
        <end position="456"/>
    </location>
</feature>
<reference evidence="3" key="1">
    <citation type="submission" date="2022-03" db="EMBL/GenBank/DDBJ databases">
        <title>Draft genome sequence of Aduncisulcus paluster, a free-living microaerophilic Fornicata.</title>
        <authorList>
            <person name="Yuyama I."/>
            <person name="Kume K."/>
            <person name="Tamura T."/>
            <person name="Inagaki Y."/>
            <person name="Hashimoto T."/>
        </authorList>
    </citation>
    <scope>NUCLEOTIDE SEQUENCE</scope>
    <source>
        <strain evidence="3">NY0171</strain>
    </source>
</reference>
<dbReference type="SMART" id="SM00879">
    <property type="entry name" value="Brix"/>
    <property type="match status" value="1"/>
</dbReference>
<organism evidence="3 4">
    <name type="scientific">Aduncisulcus paluster</name>
    <dbReference type="NCBI Taxonomy" id="2918883"/>
    <lineage>
        <taxon>Eukaryota</taxon>
        <taxon>Metamonada</taxon>
        <taxon>Carpediemonas-like organisms</taxon>
        <taxon>Aduncisulcus</taxon>
    </lineage>
</organism>
<proteinExistence type="predicted"/>
<feature type="compositionally biased region" description="Acidic residues" evidence="1">
    <location>
        <begin position="251"/>
        <end position="270"/>
    </location>
</feature>
<evidence type="ECO:0000313" key="3">
    <source>
        <dbReference type="EMBL" id="GKT23048.1"/>
    </source>
</evidence>
<dbReference type="SUPFAM" id="SSF52954">
    <property type="entry name" value="Class II aaRS ABD-related"/>
    <property type="match status" value="1"/>
</dbReference>
<evidence type="ECO:0000256" key="1">
    <source>
        <dbReference type="SAM" id="MobiDB-lite"/>
    </source>
</evidence>
<dbReference type="Gene3D" id="3.40.50.10480">
    <property type="entry name" value="Probable brix-domain ribosomal biogenesis protein"/>
    <property type="match status" value="1"/>
</dbReference>
<dbReference type="Proteomes" id="UP001057375">
    <property type="component" value="Unassembled WGS sequence"/>
</dbReference>
<name>A0ABQ5JZ09_9EUKA</name>
<accession>A0ABQ5JZ09</accession>
<dbReference type="InterPro" id="IPR007109">
    <property type="entry name" value="Brix"/>
</dbReference>
<dbReference type="EMBL" id="BQXS01012440">
    <property type="protein sequence ID" value="GKT23048.1"/>
    <property type="molecule type" value="Genomic_DNA"/>
</dbReference>
<dbReference type="PANTHER" id="PTHR22734:SF3">
    <property type="entry name" value="RIBOSOME PRODUCTION FACTOR 1"/>
    <property type="match status" value="1"/>
</dbReference>
<keyword evidence="4" id="KW-1185">Reference proteome</keyword>
<dbReference type="PROSITE" id="PS50833">
    <property type="entry name" value="BRIX"/>
    <property type="match status" value="1"/>
</dbReference>
<feature type="domain" description="Brix" evidence="2">
    <location>
        <begin position="2"/>
        <end position="338"/>
    </location>
</feature>